<evidence type="ECO:0000313" key="3">
    <source>
        <dbReference type="Proteomes" id="UP001446205"/>
    </source>
</evidence>
<keyword evidence="1" id="KW-0732">Signal</keyword>
<keyword evidence="3" id="KW-1185">Reference proteome</keyword>
<organism evidence="2 3">
    <name type="scientific">Thermithiobacillus plumbiphilus</name>
    <dbReference type="NCBI Taxonomy" id="1729899"/>
    <lineage>
        <taxon>Bacteria</taxon>
        <taxon>Pseudomonadati</taxon>
        <taxon>Pseudomonadota</taxon>
        <taxon>Acidithiobacillia</taxon>
        <taxon>Acidithiobacillales</taxon>
        <taxon>Thermithiobacillaceae</taxon>
        <taxon>Thermithiobacillus</taxon>
    </lineage>
</organism>
<reference evidence="2 3" key="1">
    <citation type="submission" date="2024-04" db="EMBL/GenBank/DDBJ databases">
        <authorList>
            <person name="Abashina T."/>
            <person name="Shaikin A."/>
        </authorList>
    </citation>
    <scope>NUCLEOTIDE SEQUENCE [LARGE SCALE GENOMIC DNA]</scope>
    <source>
        <strain evidence="2 3">AAFK</strain>
    </source>
</reference>
<accession>A0ABU9DBC2</accession>
<gene>
    <name evidence="2" type="ORF">WOB96_13760</name>
</gene>
<feature type="chain" id="PRO_5045923421" evidence="1">
    <location>
        <begin position="26"/>
        <end position="159"/>
    </location>
</feature>
<dbReference type="EMBL" id="JBBPCO010000016">
    <property type="protein sequence ID" value="MEK8090819.1"/>
    <property type="molecule type" value="Genomic_DNA"/>
</dbReference>
<dbReference type="RefSeq" id="WP_341371874.1">
    <property type="nucleotide sequence ID" value="NZ_JBBPCO010000016.1"/>
</dbReference>
<comment type="caution">
    <text evidence="2">The sequence shown here is derived from an EMBL/GenBank/DDBJ whole genome shotgun (WGS) entry which is preliminary data.</text>
</comment>
<protein>
    <submittedName>
        <fullName evidence="2">Uncharacterized protein</fullName>
    </submittedName>
</protein>
<evidence type="ECO:0000256" key="1">
    <source>
        <dbReference type="SAM" id="SignalP"/>
    </source>
</evidence>
<proteinExistence type="predicted"/>
<sequence>MNRQSGGYAFLGALLCMGTVIPAQAGESHGGVVIHRAGGWQTGGPAFSQVPPAFQVPPGYVGRIGWGGGLTRTPENAERQHQRFHQHQQFHHKQFHEHRQFHGEQSGYLYDWSDSQFAPDSHAGWPHAGQAAPGQGYQQLQRAWDPMNQRSYYYYGPSR</sequence>
<name>A0ABU9DBC2_9PROT</name>
<dbReference type="Proteomes" id="UP001446205">
    <property type="component" value="Unassembled WGS sequence"/>
</dbReference>
<evidence type="ECO:0000313" key="2">
    <source>
        <dbReference type="EMBL" id="MEK8090819.1"/>
    </source>
</evidence>
<feature type="signal peptide" evidence="1">
    <location>
        <begin position="1"/>
        <end position="25"/>
    </location>
</feature>